<proteinExistence type="predicted"/>
<accession>A0ABU1MLQ8</accession>
<reference evidence="1 2" key="1">
    <citation type="submission" date="2023-07" db="EMBL/GenBank/DDBJ databases">
        <title>Sorghum-associated microbial communities from plants grown in Nebraska, USA.</title>
        <authorList>
            <person name="Schachtman D."/>
        </authorList>
    </citation>
    <scope>NUCLEOTIDE SEQUENCE [LARGE SCALE GENOMIC DNA]</scope>
    <source>
        <strain evidence="1 2">DS1027</strain>
    </source>
</reference>
<dbReference type="RefSeq" id="WP_171793521.1">
    <property type="nucleotide sequence ID" value="NZ_JAVDRD010000005.1"/>
</dbReference>
<dbReference type="SUPFAM" id="SSF56529">
    <property type="entry name" value="FAH"/>
    <property type="match status" value="1"/>
</dbReference>
<comment type="caution">
    <text evidence="1">The sequence shown here is derived from an EMBL/GenBank/DDBJ whole genome shotgun (WGS) entry which is preliminary data.</text>
</comment>
<organism evidence="1 2">
    <name type="scientific">Novosphingobium capsulatum</name>
    <dbReference type="NCBI Taxonomy" id="13688"/>
    <lineage>
        <taxon>Bacteria</taxon>
        <taxon>Pseudomonadati</taxon>
        <taxon>Pseudomonadota</taxon>
        <taxon>Alphaproteobacteria</taxon>
        <taxon>Sphingomonadales</taxon>
        <taxon>Sphingomonadaceae</taxon>
        <taxon>Novosphingobium</taxon>
    </lineage>
</organism>
<evidence type="ECO:0000313" key="1">
    <source>
        <dbReference type="EMBL" id="MDR6511268.1"/>
    </source>
</evidence>
<dbReference type="PANTHER" id="PTHR30143:SF0">
    <property type="entry name" value="2-KETO-4-PENTENOATE HYDRATASE"/>
    <property type="match status" value="1"/>
</dbReference>
<gene>
    <name evidence="1" type="ORF">J2792_002140</name>
</gene>
<evidence type="ECO:0000313" key="2">
    <source>
        <dbReference type="Proteomes" id="UP001184150"/>
    </source>
</evidence>
<dbReference type="Gene3D" id="3.90.850.10">
    <property type="entry name" value="Fumarylacetoacetase-like, C-terminal domain"/>
    <property type="match status" value="1"/>
</dbReference>
<protein>
    <submittedName>
        <fullName evidence="1">2-keto-4-pentenoate hydratase</fullName>
    </submittedName>
</protein>
<dbReference type="InterPro" id="IPR050772">
    <property type="entry name" value="Hydratase-Decarb/MhpD_sf"/>
</dbReference>
<sequence length="256" mass="26869">MPIGDLSLAQALLAARRSTSPAAVPADDVPVAQAYAAQRAVHVALTLPVMVWKLGLTSEGARMAHGAHEPAVGRLRASDIFCNHGTIDFCGDEMFAEAELVFELGEDLPPRAKAYTRAEVAAALKGVWAGIEIVRTRFEHSDLPLGLLIADNVMGYGLVLGDRLAPGWEARFAAMPVTLTIDADAPVAGSTDRVMGDPLDALVWLANWLCAHGEGGLRAEQLVAAGSCTGVTEIHRGDTIVAAFDQAGIARVVLSA</sequence>
<name>A0ABU1MLQ8_9SPHN</name>
<keyword evidence="2" id="KW-1185">Reference proteome</keyword>
<dbReference type="Proteomes" id="UP001184150">
    <property type="component" value="Unassembled WGS sequence"/>
</dbReference>
<dbReference type="EMBL" id="JAVDRD010000005">
    <property type="protein sequence ID" value="MDR6511268.1"/>
    <property type="molecule type" value="Genomic_DNA"/>
</dbReference>
<dbReference type="PANTHER" id="PTHR30143">
    <property type="entry name" value="ACID HYDRATASE"/>
    <property type="match status" value="1"/>
</dbReference>
<dbReference type="InterPro" id="IPR036663">
    <property type="entry name" value="Fumarylacetoacetase_C_sf"/>
</dbReference>